<keyword evidence="3" id="KW-1185">Reference proteome</keyword>
<protein>
    <submittedName>
        <fullName evidence="2">Deoxygenase</fullName>
    </submittedName>
</protein>
<dbReference type="SUPFAM" id="SSF51197">
    <property type="entry name" value="Clavaminate synthase-like"/>
    <property type="match status" value="1"/>
</dbReference>
<gene>
    <name evidence="2" type="ORF">LPTSP2_23750</name>
</gene>
<accession>A0A2P2DEP0</accession>
<name>A0A2P2DEP0_9LEPT</name>
<evidence type="ECO:0000313" key="3">
    <source>
        <dbReference type="Proteomes" id="UP000245206"/>
    </source>
</evidence>
<dbReference type="EMBL" id="BFAZ01000009">
    <property type="protein sequence ID" value="GBF43079.1"/>
    <property type="molecule type" value="Genomic_DNA"/>
</dbReference>
<comment type="caution">
    <text evidence="2">The sequence shown here is derived from an EMBL/GenBank/DDBJ whole genome shotgun (WGS) entry which is preliminary data.</text>
</comment>
<sequence length="252" mass="30125">METNSELKLEIKENGYFLLKDFFPKDTIEQIKGILDKANGEWRKHNSNPNAINSAYLTSSKFLPNEKERNHLFQFITSKEILEICKILFPSDFYFLNTQIFFNPVNFDKRPYWHRDLQYLGIPEEEQKKRILKDSVWHFRIPLEEDPGIWIVPGSHIRWDTEEERNIRLELGNHQNDEQIQNAILIPHDPGDLFVFSAHLLHKGEYGKNRFSFDILFTNFPESKDMVEKWNHFPNWELSSLTPAQRKMFIKK</sequence>
<dbReference type="Pfam" id="PF05721">
    <property type="entry name" value="PhyH"/>
    <property type="match status" value="1"/>
</dbReference>
<dbReference type="GO" id="GO:0016706">
    <property type="term" value="F:2-oxoglutarate-dependent dioxygenase activity"/>
    <property type="evidence" value="ECO:0007669"/>
    <property type="project" value="UniProtKB-ARBA"/>
</dbReference>
<dbReference type="InterPro" id="IPR008775">
    <property type="entry name" value="Phytyl_CoA_dOase-like"/>
</dbReference>
<dbReference type="AlphaFoldDB" id="A0A2P2DEP0"/>
<dbReference type="Gene3D" id="2.60.120.620">
    <property type="entry name" value="q2cbj1_9rhob like domain"/>
    <property type="match status" value="1"/>
</dbReference>
<comment type="cofactor">
    <cofactor evidence="1">
        <name>Fe(2+)</name>
        <dbReference type="ChEBI" id="CHEBI:29033"/>
    </cofactor>
</comment>
<dbReference type="PANTHER" id="PTHR20883">
    <property type="entry name" value="PHYTANOYL-COA DIOXYGENASE DOMAIN CONTAINING 1"/>
    <property type="match status" value="1"/>
</dbReference>
<dbReference type="GO" id="GO:0005506">
    <property type="term" value="F:iron ion binding"/>
    <property type="evidence" value="ECO:0007669"/>
    <property type="project" value="UniProtKB-ARBA"/>
</dbReference>
<dbReference type="Proteomes" id="UP000245206">
    <property type="component" value="Unassembled WGS sequence"/>
</dbReference>
<reference evidence="3" key="1">
    <citation type="journal article" date="2019" name="Microbiol. Immunol.">
        <title>Molecular and phenotypic characterization of Leptospira johnsonii sp. nov., Leptospira ellinghausenii sp. nov. and Leptospira ryugenii sp. nov. isolated from soil and water in Japan.</title>
        <authorList>
            <person name="Masuzawa T."/>
            <person name="Saito M."/>
            <person name="Nakao R."/>
            <person name="Nikaido Y."/>
            <person name="Matsumoto M."/>
            <person name="Ogawa M."/>
            <person name="Yokoyama M."/>
            <person name="Hidaka Y."/>
            <person name="Tomita J."/>
            <person name="Sakakibara K."/>
            <person name="Suzuki K."/>
            <person name="Yasuda S."/>
            <person name="Sato H."/>
            <person name="Yamaguchi M."/>
            <person name="Yoshida S.I."/>
            <person name="Koizumi N."/>
            <person name="Kawamura Y."/>
        </authorList>
    </citation>
    <scope>NUCLEOTIDE SEQUENCE [LARGE SCALE GENOMIC DNA]</scope>
    <source>
        <strain evidence="3">E18</strain>
    </source>
</reference>
<dbReference type="PANTHER" id="PTHR20883:SF48">
    <property type="entry name" value="ECTOINE DIOXYGENASE"/>
    <property type="match status" value="1"/>
</dbReference>
<evidence type="ECO:0000256" key="1">
    <source>
        <dbReference type="ARBA" id="ARBA00001954"/>
    </source>
</evidence>
<proteinExistence type="predicted"/>
<organism evidence="2 3">
    <name type="scientific">Leptospira ellinghausenii</name>
    <dbReference type="NCBI Taxonomy" id="1917822"/>
    <lineage>
        <taxon>Bacteria</taxon>
        <taxon>Pseudomonadati</taxon>
        <taxon>Spirochaetota</taxon>
        <taxon>Spirochaetia</taxon>
        <taxon>Leptospirales</taxon>
        <taxon>Leptospiraceae</taxon>
        <taxon>Leptospira</taxon>
    </lineage>
</organism>
<dbReference type="RefSeq" id="WP_245918406.1">
    <property type="nucleotide sequence ID" value="NZ_BFAZ01000009.1"/>
</dbReference>
<evidence type="ECO:0000313" key="2">
    <source>
        <dbReference type="EMBL" id="GBF43079.1"/>
    </source>
</evidence>